<accession>M1UFD3</accession>
<evidence type="ECO:0000313" key="2">
    <source>
        <dbReference type="EMBL" id="AGG66875.1"/>
    </source>
</evidence>
<dbReference type="RefSeq" id="WP_015651306.1">
    <property type="nucleotide sequence ID" value="NC_020506.1"/>
</dbReference>
<feature type="region of interest" description="Disordered" evidence="1">
    <location>
        <begin position="136"/>
        <end position="157"/>
    </location>
</feature>
<proteinExistence type="predicted"/>
<evidence type="ECO:0000256" key="1">
    <source>
        <dbReference type="SAM" id="MobiDB-lite"/>
    </source>
</evidence>
<evidence type="ECO:0000313" key="3">
    <source>
        <dbReference type="Proteomes" id="UP000011760"/>
    </source>
</evidence>
<gene>
    <name evidence="2" type="ORF">H924_07165</name>
</gene>
<name>M1UFD3_9CORY</name>
<organism evidence="2 3">
    <name type="scientific">Corynebacterium callunae DSM 20147</name>
    <dbReference type="NCBI Taxonomy" id="1121353"/>
    <lineage>
        <taxon>Bacteria</taxon>
        <taxon>Bacillati</taxon>
        <taxon>Actinomycetota</taxon>
        <taxon>Actinomycetes</taxon>
        <taxon>Mycobacteriales</taxon>
        <taxon>Corynebacteriaceae</taxon>
        <taxon>Corynebacterium</taxon>
    </lineage>
</organism>
<dbReference type="STRING" id="1121353.H924_07165"/>
<dbReference type="KEGG" id="ccn:H924_07165"/>
<sequence>MAIRIDAFEMIEFEIPTGKGRFQTIELPPMDCWTAGDIEKINSTLAQRREEDAEIEKELLDELDLLRSRKEDKAVIDGAAKALADHRARIALSPNNNPVELNRFLLKFFNPAKAKSEAIDGLVSRYINEIAREWESQSGIDSGKSDDSTDSSSEISE</sequence>
<dbReference type="HOGENOM" id="CLU_1674945_0_0_11"/>
<dbReference type="Proteomes" id="UP000011760">
    <property type="component" value="Chromosome"/>
</dbReference>
<dbReference type="EMBL" id="CP004354">
    <property type="protein sequence ID" value="AGG66875.1"/>
    <property type="molecule type" value="Genomic_DNA"/>
</dbReference>
<protein>
    <submittedName>
        <fullName evidence="2">Uncharacterized protein</fullName>
    </submittedName>
</protein>
<dbReference type="AlphaFoldDB" id="M1UFD3"/>
<keyword evidence="3" id="KW-1185">Reference proteome</keyword>
<dbReference type="PATRIC" id="fig|1121353.3.peg.1460"/>
<reference evidence="2 3" key="1">
    <citation type="submission" date="2013-02" db="EMBL/GenBank/DDBJ databases">
        <title>The complete genome sequence of Corynebacterium callunae DSM 20147.</title>
        <authorList>
            <person name="Ruckert C."/>
            <person name="Albersmeier A."/>
            <person name="Kalinowski J."/>
        </authorList>
    </citation>
    <scope>NUCLEOTIDE SEQUENCE [LARGE SCALE GENOMIC DNA]</scope>
    <source>
        <strain evidence="2 3">DSM 20147</strain>
    </source>
</reference>